<dbReference type="GO" id="GO:0015230">
    <property type="term" value="F:FAD transmembrane transporter activity"/>
    <property type="evidence" value="ECO:0007669"/>
    <property type="project" value="TreeGrafter"/>
</dbReference>
<dbReference type="PANTHER" id="PTHR45939:SF5">
    <property type="entry name" value="PEROXISOMAL MEMBRANE PROTEIN PMP34"/>
    <property type="match status" value="1"/>
</dbReference>
<evidence type="ECO:0000313" key="15">
    <source>
        <dbReference type="Proteomes" id="UP000011087"/>
    </source>
</evidence>
<dbReference type="InterPro" id="IPR018108">
    <property type="entry name" value="MCP_transmembrane"/>
</dbReference>
<dbReference type="PANTHER" id="PTHR45939">
    <property type="entry name" value="PEROXISOMAL MEMBRANE PROTEIN PMP34-RELATED"/>
    <property type="match status" value="1"/>
</dbReference>
<feature type="transmembrane region" description="Helical" evidence="12">
    <location>
        <begin position="279"/>
        <end position="297"/>
    </location>
</feature>
<dbReference type="Proteomes" id="UP000011087">
    <property type="component" value="Unassembled WGS sequence"/>
</dbReference>
<evidence type="ECO:0000256" key="8">
    <source>
        <dbReference type="ARBA" id="ARBA00023140"/>
    </source>
</evidence>
<keyword evidence="15" id="KW-1185">Reference proteome</keyword>
<dbReference type="GO" id="GO:0005347">
    <property type="term" value="F:ATP transmembrane transporter activity"/>
    <property type="evidence" value="ECO:0007669"/>
    <property type="project" value="TreeGrafter"/>
</dbReference>
<evidence type="ECO:0000313" key="14">
    <source>
        <dbReference type="EnsemblProtists" id="EKX36984"/>
    </source>
</evidence>
<dbReference type="AlphaFoldDB" id="L1IM56"/>
<evidence type="ECO:0000256" key="11">
    <source>
        <dbReference type="SAM" id="MobiDB-lite"/>
    </source>
</evidence>
<gene>
    <name evidence="13" type="ORF">GUITHDRAFT_116850</name>
</gene>
<feature type="transmembrane region" description="Helical" evidence="12">
    <location>
        <begin position="94"/>
        <end position="112"/>
    </location>
</feature>
<keyword evidence="7 9" id="KW-0472">Membrane</keyword>
<evidence type="ECO:0000256" key="5">
    <source>
        <dbReference type="ARBA" id="ARBA00022737"/>
    </source>
</evidence>
<dbReference type="PROSITE" id="PS50920">
    <property type="entry name" value="SOLCAR"/>
    <property type="match status" value="3"/>
</dbReference>
<dbReference type="GO" id="GO:0015228">
    <property type="term" value="F:coenzyme A transmembrane transporter activity"/>
    <property type="evidence" value="ECO:0007669"/>
    <property type="project" value="TreeGrafter"/>
</dbReference>
<dbReference type="GO" id="GO:0044610">
    <property type="term" value="F:FMN transmembrane transporter activity"/>
    <property type="evidence" value="ECO:0007669"/>
    <property type="project" value="TreeGrafter"/>
</dbReference>
<name>L1IM56_GUITC</name>
<evidence type="ECO:0000256" key="12">
    <source>
        <dbReference type="SAM" id="Phobius"/>
    </source>
</evidence>
<evidence type="ECO:0000256" key="3">
    <source>
        <dbReference type="ARBA" id="ARBA00022448"/>
    </source>
</evidence>
<dbReference type="PaxDb" id="55529-EKX36984"/>
<protein>
    <submittedName>
        <fullName evidence="13 14">Uncharacterized protein</fullName>
    </submittedName>
</protein>
<dbReference type="InterPro" id="IPR052217">
    <property type="entry name" value="Mito/Peroxisomal_Carrier"/>
</dbReference>
<feature type="compositionally biased region" description="Polar residues" evidence="11">
    <location>
        <begin position="184"/>
        <end position="207"/>
    </location>
</feature>
<evidence type="ECO:0000256" key="10">
    <source>
        <dbReference type="RuleBase" id="RU000488"/>
    </source>
</evidence>
<keyword evidence="8" id="KW-0576">Peroxisome</keyword>
<keyword evidence="3 10" id="KW-0813">Transport</keyword>
<dbReference type="GO" id="GO:0005778">
    <property type="term" value="C:peroxisomal membrane"/>
    <property type="evidence" value="ECO:0007669"/>
    <property type="project" value="UniProtKB-SubCell"/>
</dbReference>
<dbReference type="eggNOG" id="KOG0769">
    <property type="taxonomic scope" value="Eukaryota"/>
</dbReference>
<dbReference type="Gene3D" id="1.50.40.10">
    <property type="entry name" value="Mitochondrial carrier domain"/>
    <property type="match status" value="1"/>
</dbReference>
<organism evidence="13">
    <name type="scientific">Guillardia theta (strain CCMP2712)</name>
    <name type="common">Cryptophyte</name>
    <dbReference type="NCBI Taxonomy" id="905079"/>
    <lineage>
        <taxon>Eukaryota</taxon>
        <taxon>Cryptophyceae</taxon>
        <taxon>Pyrenomonadales</taxon>
        <taxon>Geminigeraceae</taxon>
        <taxon>Guillardia</taxon>
    </lineage>
</organism>
<dbReference type="GeneID" id="17293687"/>
<dbReference type="EnsemblProtists" id="EKX36984">
    <property type="protein sequence ID" value="EKX36984"/>
    <property type="gene ID" value="GUITHDRAFT_116850"/>
</dbReference>
<feature type="region of interest" description="Disordered" evidence="11">
    <location>
        <begin position="180"/>
        <end position="217"/>
    </location>
</feature>
<dbReference type="GO" id="GO:0015217">
    <property type="term" value="F:ADP transmembrane transporter activity"/>
    <property type="evidence" value="ECO:0007669"/>
    <property type="project" value="TreeGrafter"/>
</dbReference>
<reference evidence="14" key="3">
    <citation type="submission" date="2015-06" db="UniProtKB">
        <authorList>
            <consortium name="EnsemblProtists"/>
        </authorList>
    </citation>
    <scope>IDENTIFICATION</scope>
</reference>
<dbReference type="Pfam" id="PF00153">
    <property type="entry name" value="Mito_carr"/>
    <property type="match status" value="3"/>
</dbReference>
<dbReference type="GO" id="GO:0051724">
    <property type="term" value="F:NAD transmembrane transporter activity"/>
    <property type="evidence" value="ECO:0007669"/>
    <property type="project" value="TreeGrafter"/>
</dbReference>
<dbReference type="InterPro" id="IPR023395">
    <property type="entry name" value="MCP_dom_sf"/>
</dbReference>
<comment type="similarity">
    <text evidence="2 10">Belongs to the mitochondrial carrier (TC 2.A.29) family.</text>
</comment>
<feature type="repeat" description="Solcar" evidence="9">
    <location>
        <begin position="138"/>
        <end position="264"/>
    </location>
</feature>
<proteinExistence type="inferred from homology"/>
<evidence type="ECO:0000256" key="9">
    <source>
        <dbReference type="PROSITE-ProRule" id="PRU00282"/>
    </source>
</evidence>
<dbReference type="KEGG" id="gtt:GUITHDRAFT_116850"/>
<keyword evidence="4 9" id="KW-0812">Transmembrane</keyword>
<dbReference type="RefSeq" id="XP_005823964.1">
    <property type="nucleotide sequence ID" value="XM_005823907.1"/>
</dbReference>
<feature type="transmembrane region" description="Helical" evidence="12">
    <location>
        <begin position="234"/>
        <end position="258"/>
    </location>
</feature>
<reference evidence="15" key="2">
    <citation type="submission" date="2012-11" db="EMBL/GenBank/DDBJ databases">
        <authorList>
            <person name="Kuo A."/>
            <person name="Curtis B.A."/>
            <person name="Tanifuji G."/>
            <person name="Burki F."/>
            <person name="Gruber A."/>
            <person name="Irimia M."/>
            <person name="Maruyama S."/>
            <person name="Arias M.C."/>
            <person name="Ball S.G."/>
            <person name="Gile G.H."/>
            <person name="Hirakawa Y."/>
            <person name="Hopkins J.F."/>
            <person name="Rensing S.A."/>
            <person name="Schmutz J."/>
            <person name="Symeonidi A."/>
            <person name="Elias M."/>
            <person name="Eveleigh R.J."/>
            <person name="Herman E.K."/>
            <person name="Klute M.J."/>
            <person name="Nakayama T."/>
            <person name="Obornik M."/>
            <person name="Reyes-Prieto A."/>
            <person name="Armbrust E.V."/>
            <person name="Aves S.J."/>
            <person name="Beiko R.G."/>
            <person name="Coutinho P."/>
            <person name="Dacks J.B."/>
            <person name="Durnford D.G."/>
            <person name="Fast N.M."/>
            <person name="Green B.R."/>
            <person name="Grisdale C."/>
            <person name="Hempe F."/>
            <person name="Henrissat B."/>
            <person name="Hoppner M.P."/>
            <person name="Ishida K.-I."/>
            <person name="Kim E."/>
            <person name="Koreny L."/>
            <person name="Kroth P.G."/>
            <person name="Liu Y."/>
            <person name="Malik S.-B."/>
            <person name="Maier U.G."/>
            <person name="McRose D."/>
            <person name="Mock T."/>
            <person name="Neilson J.A."/>
            <person name="Onodera N.T."/>
            <person name="Poole A.M."/>
            <person name="Pritham E.J."/>
            <person name="Richards T.A."/>
            <person name="Rocap G."/>
            <person name="Roy S.W."/>
            <person name="Sarai C."/>
            <person name="Schaack S."/>
            <person name="Shirato S."/>
            <person name="Slamovits C.H."/>
            <person name="Spencer D.F."/>
            <person name="Suzuki S."/>
            <person name="Worden A.Z."/>
            <person name="Zauner S."/>
            <person name="Barry K."/>
            <person name="Bell C."/>
            <person name="Bharti A.K."/>
            <person name="Crow J.A."/>
            <person name="Grimwood J."/>
            <person name="Kramer R."/>
            <person name="Lindquist E."/>
            <person name="Lucas S."/>
            <person name="Salamov A."/>
            <person name="McFadden G.I."/>
            <person name="Lane C.E."/>
            <person name="Keeling P.J."/>
            <person name="Gray M.W."/>
            <person name="Grigoriev I.V."/>
            <person name="Archibald J.M."/>
        </authorList>
    </citation>
    <scope>NUCLEOTIDE SEQUENCE</scope>
    <source>
        <strain evidence="15">CCMP2712</strain>
    </source>
</reference>
<evidence type="ECO:0000256" key="6">
    <source>
        <dbReference type="ARBA" id="ARBA00022989"/>
    </source>
</evidence>
<keyword evidence="5" id="KW-0677">Repeat</keyword>
<evidence type="ECO:0000256" key="1">
    <source>
        <dbReference type="ARBA" id="ARBA00004585"/>
    </source>
</evidence>
<sequence length="379" mass="41767">MAVVVTKKKPFLSNAALAALGEAGAGAVGSIVSILALYPLDTTRTILQVMRLRRGEITERERKVRMPPYDKPMPFLKLLVHIYRTEGWQRLYKGLPSALSGSGLSWALYFAWNELFKRWLKSLKHKKNPSQSLVTIKLTAIEEMLSATVAGILTTVIVNPIWVINTRLKIAAKKAFGKKENSNGKHLQSNGTSNGSSHHLANGSSNGTKEKGGTEVTKMPTATSLTELIRNEGILGWLSGIVPAVVLLINPGIQLAIYGWFRKMIQKARGGKGPKPLEAFVMGAVSKFFAVLLTFPAQTIKLRMQAGLKGEQASHYLKDLRRVKSFSELIEVITSMWTGVGNKMVTSMLHSAVMFTFVELFRAFNRVIGRRRKALAAAH</sequence>
<accession>L1IM56</accession>
<keyword evidence="6 12" id="KW-1133">Transmembrane helix</keyword>
<dbReference type="OrthoDB" id="2019556at2759"/>
<feature type="repeat" description="Solcar" evidence="9">
    <location>
        <begin position="17"/>
        <end position="119"/>
    </location>
</feature>
<reference evidence="13 15" key="1">
    <citation type="journal article" date="2012" name="Nature">
        <title>Algal genomes reveal evolutionary mosaicism and the fate of nucleomorphs.</title>
        <authorList>
            <consortium name="DOE Joint Genome Institute"/>
            <person name="Curtis B.A."/>
            <person name="Tanifuji G."/>
            <person name="Burki F."/>
            <person name="Gruber A."/>
            <person name="Irimia M."/>
            <person name="Maruyama S."/>
            <person name="Arias M.C."/>
            <person name="Ball S.G."/>
            <person name="Gile G.H."/>
            <person name="Hirakawa Y."/>
            <person name="Hopkins J.F."/>
            <person name="Kuo A."/>
            <person name="Rensing S.A."/>
            <person name="Schmutz J."/>
            <person name="Symeonidi A."/>
            <person name="Elias M."/>
            <person name="Eveleigh R.J."/>
            <person name="Herman E.K."/>
            <person name="Klute M.J."/>
            <person name="Nakayama T."/>
            <person name="Obornik M."/>
            <person name="Reyes-Prieto A."/>
            <person name="Armbrust E.V."/>
            <person name="Aves S.J."/>
            <person name="Beiko R.G."/>
            <person name="Coutinho P."/>
            <person name="Dacks J.B."/>
            <person name="Durnford D.G."/>
            <person name="Fast N.M."/>
            <person name="Green B.R."/>
            <person name="Grisdale C.J."/>
            <person name="Hempel F."/>
            <person name="Henrissat B."/>
            <person name="Hoppner M.P."/>
            <person name="Ishida K."/>
            <person name="Kim E."/>
            <person name="Koreny L."/>
            <person name="Kroth P.G."/>
            <person name="Liu Y."/>
            <person name="Malik S.B."/>
            <person name="Maier U.G."/>
            <person name="McRose D."/>
            <person name="Mock T."/>
            <person name="Neilson J.A."/>
            <person name="Onodera N.T."/>
            <person name="Poole A.M."/>
            <person name="Pritham E.J."/>
            <person name="Richards T.A."/>
            <person name="Rocap G."/>
            <person name="Roy S.W."/>
            <person name="Sarai C."/>
            <person name="Schaack S."/>
            <person name="Shirato S."/>
            <person name="Slamovits C.H."/>
            <person name="Spencer D.F."/>
            <person name="Suzuki S."/>
            <person name="Worden A.Z."/>
            <person name="Zauner S."/>
            <person name="Barry K."/>
            <person name="Bell C."/>
            <person name="Bharti A.K."/>
            <person name="Crow J.A."/>
            <person name="Grimwood J."/>
            <person name="Kramer R."/>
            <person name="Lindquist E."/>
            <person name="Lucas S."/>
            <person name="Salamov A."/>
            <person name="McFadden G.I."/>
            <person name="Lane C.E."/>
            <person name="Keeling P.J."/>
            <person name="Gray M.W."/>
            <person name="Grigoriev I.V."/>
            <person name="Archibald J.M."/>
        </authorList>
    </citation>
    <scope>NUCLEOTIDE SEQUENCE</scope>
    <source>
        <strain evidence="13 15">CCMP2712</strain>
    </source>
</reference>
<dbReference type="SUPFAM" id="SSF103506">
    <property type="entry name" value="Mitochondrial carrier"/>
    <property type="match status" value="1"/>
</dbReference>
<evidence type="ECO:0000256" key="2">
    <source>
        <dbReference type="ARBA" id="ARBA00006375"/>
    </source>
</evidence>
<feature type="transmembrane region" description="Helical" evidence="12">
    <location>
        <begin position="133"/>
        <end position="158"/>
    </location>
</feature>
<comment type="subcellular location">
    <subcellularLocation>
        <location evidence="1">Peroxisome membrane</location>
        <topology evidence="1">Multi-pass membrane protein</topology>
    </subcellularLocation>
</comment>
<dbReference type="STRING" id="905079.L1IM56"/>
<evidence type="ECO:0000256" key="4">
    <source>
        <dbReference type="ARBA" id="ARBA00022692"/>
    </source>
</evidence>
<dbReference type="GO" id="GO:0080122">
    <property type="term" value="F:AMP transmembrane transporter activity"/>
    <property type="evidence" value="ECO:0007669"/>
    <property type="project" value="TreeGrafter"/>
</dbReference>
<evidence type="ECO:0000313" key="13">
    <source>
        <dbReference type="EMBL" id="EKX36984.1"/>
    </source>
</evidence>
<dbReference type="EMBL" id="JH993065">
    <property type="protein sequence ID" value="EKX36984.1"/>
    <property type="molecule type" value="Genomic_DNA"/>
</dbReference>
<dbReference type="OMA" id="QFMMYEL"/>
<feature type="repeat" description="Solcar" evidence="9">
    <location>
        <begin position="274"/>
        <end position="364"/>
    </location>
</feature>
<evidence type="ECO:0000256" key="7">
    <source>
        <dbReference type="ARBA" id="ARBA00023136"/>
    </source>
</evidence>
<dbReference type="HOGENOM" id="CLU_015166_6_3_1"/>
<feature type="transmembrane region" description="Helical" evidence="12">
    <location>
        <begin position="12"/>
        <end position="38"/>
    </location>
</feature>